<dbReference type="GO" id="GO:0016787">
    <property type="term" value="F:hydrolase activity"/>
    <property type="evidence" value="ECO:0007669"/>
    <property type="project" value="UniProtKB-KW"/>
</dbReference>
<dbReference type="HOGENOM" id="CLU_491304_0_0_1"/>
<dbReference type="KEGG" id="ehx:EMIHUDRAFT_448088"/>
<dbReference type="InterPro" id="IPR027417">
    <property type="entry name" value="P-loop_NTPase"/>
</dbReference>
<organism evidence="6 7">
    <name type="scientific">Emiliania huxleyi (strain CCMP1516)</name>
    <dbReference type="NCBI Taxonomy" id="280463"/>
    <lineage>
        <taxon>Eukaryota</taxon>
        <taxon>Haptista</taxon>
        <taxon>Haptophyta</taxon>
        <taxon>Prymnesiophyceae</taxon>
        <taxon>Isochrysidales</taxon>
        <taxon>Noelaerhabdaceae</taxon>
        <taxon>Emiliania</taxon>
    </lineage>
</organism>
<dbReference type="PaxDb" id="2903-EOD14488"/>
<proteinExistence type="predicted"/>
<dbReference type="STRING" id="2903.R1BWG7"/>
<dbReference type="GO" id="GO:0004386">
    <property type="term" value="F:helicase activity"/>
    <property type="evidence" value="ECO:0007669"/>
    <property type="project" value="UniProtKB-KW"/>
</dbReference>
<dbReference type="EnsemblProtists" id="EOD14488">
    <property type="protein sequence ID" value="EOD14488"/>
    <property type="gene ID" value="EMIHUDRAFT_448088"/>
</dbReference>
<dbReference type="SUPFAM" id="SSF52540">
    <property type="entry name" value="P-loop containing nucleoside triphosphate hydrolases"/>
    <property type="match status" value="1"/>
</dbReference>
<evidence type="ECO:0000256" key="3">
    <source>
        <dbReference type="ARBA" id="ARBA00022806"/>
    </source>
</evidence>
<dbReference type="GO" id="GO:0070478">
    <property type="term" value="P:nuclear-transcribed mRNA catabolic process, 3'-5' exonucleolytic nonsense-mediated decay"/>
    <property type="evidence" value="ECO:0007669"/>
    <property type="project" value="TreeGrafter"/>
</dbReference>
<evidence type="ECO:0000256" key="4">
    <source>
        <dbReference type="ARBA" id="ARBA00022840"/>
    </source>
</evidence>
<evidence type="ECO:0000256" key="1">
    <source>
        <dbReference type="ARBA" id="ARBA00022741"/>
    </source>
</evidence>
<evidence type="ECO:0000256" key="2">
    <source>
        <dbReference type="ARBA" id="ARBA00022801"/>
    </source>
</evidence>
<evidence type="ECO:0000313" key="7">
    <source>
        <dbReference type="Proteomes" id="UP000013827"/>
    </source>
</evidence>
<keyword evidence="1" id="KW-0547">Nucleotide-binding</keyword>
<dbReference type="InterPro" id="IPR001650">
    <property type="entry name" value="Helicase_C-like"/>
</dbReference>
<dbReference type="Proteomes" id="UP000013827">
    <property type="component" value="Unassembled WGS sequence"/>
</dbReference>
<feature type="domain" description="Helicase C-terminal" evidence="5">
    <location>
        <begin position="61"/>
        <end position="220"/>
    </location>
</feature>
<keyword evidence="3" id="KW-0347">Helicase</keyword>
<dbReference type="Gene3D" id="3.40.50.300">
    <property type="entry name" value="P-loop containing nucleotide triphosphate hydrolases"/>
    <property type="match status" value="1"/>
</dbReference>
<name>A0A0D3ITA3_EMIH1</name>
<keyword evidence="4" id="KW-0067">ATP-binding</keyword>
<dbReference type="PANTHER" id="PTHR12131:SF1">
    <property type="entry name" value="ATP-DEPENDENT RNA HELICASE SUPV3L1, MITOCHONDRIAL-RELATED"/>
    <property type="match status" value="1"/>
</dbReference>
<dbReference type="Pfam" id="PF08148">
    <property type="entry name" value="DSHCT"/>
    <property type="match status" value="1"/>
</dbReference>
<dbReference type="eggNOG" id="KOG0947">
    <property type="taxonomic scope" value="Eukaryota"/>
</dbReference>
<evidence type="ECO:0000313" key="6">
    <source>
        <dbReference type="EnsemblProtists" id="EOD14488"/>
    </source>
</evidence>
<dbReference type="SMART" id="SM00490">
    <property type="entry name" value="HELICc"/>
    <property type="match status" value="1"/>
</dbReference>
<dbReference type="AlphaFoldDB" id="A0A0D3ITA3"/>
<dbReference type="RefSeq" id="XP_005766917.1">
    <property type="nucleotide sequence ID" value="XM_005766860.1"/>
</dbReference>
<accession>A0A0D3ITA3</accession>
<evidence type="ECO:0000259" key="5">
    <source>
        <dbReference type="PROSITE" id="PS51194"/>
    </source>
</evidence>
<protein>
    <recommendedName>
        <fullName evidence="5">Helicase C-terminal domain-containing protein</fullName>
    </recommendedName>
</protein>
<keyword evidence="7" id="KW-1185">Reference proteome</keyword>
<dbReference type="PANTHER" id="PTHR12131">
    <property type="entry name" value="ATP-DEPENDENT RNA AND DNA HELICASE"/>
    <property type="match status" value="1"/>
</dbReference>
<dbReference type="InterPro" id="IPR050699">
    <property type="entry name" value="RNA-DNA_Helicase"/>
</dbReference>
<dbReference type="Gene3D" id="1.10.3380.30">
    <property type="match status" value="1"/>
</dbReference>
<dbReference type="PROSITE" id="PS51194">
    <property type="entry name" value="HELICASE_CTER"/>
    <property type="match status" value="1"/>
</dbReference>
<keyword evidence="2" id="KW-0378">Hydrolase</keyword>
<dbReference type="GO" id="GO:0055087">
    <property type="term" value="C:Ski complex"/>
    <property type="evidence" value="ECO:0007669"/>
    <property type="project" value="TreeGrafter"/>
</dbReference>
<dbReference type="GO" id="GO:0005524">
    <property type="term" value="F:ATP binding"/>
    <property type="evidence" value="ECO:0007669"/>
    <property type="project" value="UniProtKB-KW"/>
</dbReference>
<dbReference type="Pfam" id="PF00271">
    <property type="entry name" value="Helicase_C"/>
    <property type="match status" value="1"/>
</dbReference>
<sequence>MLPAIVFCMSRKHCVDGAHAVTLNLLGGVKPHRRHKPDETDAAALAAWEKAEQERRGAVRTAERVLQLMHQKHLQRYMPELGRLDAYKEVMELLSRGVAYHHSGMLPVLREYVELCFQQKLVKLVFATETLAVGVNMPARTVVFSQLDKPNDGDTPGHRPLRPDEFWQMAGRAGRRGMDELGYVIYAPTLSVAGLRNLASPIELREMLCGRMPSAVSQLTVDRPFVLRHLQRDIGPEVLDRTLKNDSMRRRAAAITTEIQAAMAAARAGLEGPDSDAAAARRIQAADRYAALEKRLAGASGDFGGTAVRLTPKQQKDARAEMGALRAEHGDELPKIGAAVAGRKALQAELEATRTALRDDWAAAMRWLTDFEFVKAGGLSPSESLTPRGRACAAFADGQPLIMGTIISDGWLAGLSLPEVCGWICLFLRERRIAQTAGEAARGELPSFSPALQEVYHATAELGEQLEVEFDTTLSKMMLDWCEKKDIGRVAGWLDAHMLGVFVKTVLRVVSYLDVTREVLLGLHEYELYNRLDHHTDLLLGGLVTNESLYLTMAD</sequence>
<reference evidence="7" key="1">
    <citation type="journal article" date="2013" name="Nature">
        <title>Pan genome of the phytoplankton Emiliania underpins its global distribution.</title>
        <authorList>
            <person name="Read B.A."/>
            <person name="Kegel J."/>
            <person name="Klute M.J."/>
            <person name="Kuo A."/>
            <person name="Lefebvre S.C."/>
            <person name="Maumus F."/>
            <person name="Mayer C."/>
            <person name="Miller J."/>
            <person name="Monier A."/>
            <person name="Salamov A."/>
            <person name="Young J."/>
            <person name="Aguilar M."/>
            <person name="Claverie J.M."/>
            <person name="Frickenhaus S."/>
            <person name="Gonzalez K."/>
            <person name="Herman E.K."/>
            <person name="Lin Y.C."/>
            <person name="Napier J."/>
            <person name="Ogata H."/>
            <person name="Sarno A.F."/>
            <person name="Shmutz J."/>
            <person name="Schroeder D."/>
            <person name="de Vargas C."/>
            <person name="Verret F."/>
            <person name="von Dassow P."/>
            <person name="Valentin K."/>
            <person name="Van de Peer Y."/>
            <person name="Wheeler G."/>
            <person name="Dacks J.B."/>
            <person name="Delwiche C.F."/>
            <person name="Dyhrman S.T."/>
            <person name="Glockner G."/>
            <person name="John U."/>
            <person name="Richards T."/>
            <person name="Worden A.Z."/>
            <person name="Zhang X."/>
            <person name="Grigoriev I.V."/>
            <person name="Allen A.E."/>
            <person name="Bidle K."/>
            <person name="Borodovsky M."/>
            <person name="Bowler C."/>
            <person name="Brownlee C."/>
            <person name="Cock J.M."/>
            <person name="Elias M."/>
            <person name="Gladyshev V.N."/>
            <person name="Groth M."/>
            <person name="Guda C."/>
            <person name="Hadaegh A."/>
            <person name="Iglesias-Rodriguez M.D."/>
            <person name="Jenkins J."/>
            <person name="Jones B.M."/>
            <person name="Lawson T."/>
            <person name="Leese F."/>
            <person name="Lindquist E."/>
            <person name="Lobanov A."/>
            <person name="Lomsadze A."/>
            <person name="Malik S.B."/>
            <person name="Marsh M.E."/>
            <person name="Mackinder L."/>
            <person name="Mock T."/>
            <person name="Mueller-Roeber B."/>
            <person name="Pagarete A."/>
            <person name="Parker M."/>
            <person name="Probert I."/>
            <person name="Quesneville H."/>
            <person name="Raines C."/>
            <person name="Rensing S.A."/>
            <person name="Riano-Pachon D.M."/>
            <person name="Richier S."/>
            <person name="Rokitta S."/>
            <person name="Shiraiwa Y."/>
            <person name="Soanes D.M."/>
            <person name="van der Giezen M."/>
            <person name="Wahlund T.M."/>
            <person name="Williams B."/>
            <person name="Wilson W."/>
            <person name="Wolfe G."/>
            <person name="Wurch L.L."/>
        </authorList>
    </citation>
    <scope>NUCLEOTIDE SEQUENCE</scope>
</reference>
<dbReference type="InterPro" id="IPR012961">
    <property type="entry name" value="Ski2/MTR4_C"/>
</dbReference>
<dbReference type="GeneID" id="17260630"/>
<reference evidence="6" key="2">
    <citation type="submission" date="2024-10" db="UniProtKB">
        <authorList>
            <consortium name="EnsemblProtists"/>
        </authorList>
    </citation>
    <scope>IDENTIFICATION</scope>
</reference>